<dbReference type="SUPFAM" id="SSF47413">
    <property type="entry name" value="lambda repressor-like DNA-binding domains"/>
    <property type="match status" value="1"/>
</dbReference>
<name>A0A0A0V0K8_CLOBO</name>
<organism evidence="5">
    <name type="scientific">Clostridium botulinum</name>
    <dbReference type="NCBI Taxonomy" id="1491"/>
    <lineage>
        <taxon>Bacteria</taxon>
        <taxon>Bacillati</taxon>
        <taxon>Bacillota</taxon>
        <taxon>Clostridia</taxon>
        <taxon>Eubacteriales</taxon>
        <taxon>Clostridiaceae</taxon>
        <taxon>Clostridium</taxon>
    </lineage>
</organism>
<feature type="domain" description="HTH cro/C1-type" evidence="2">
    <location>
        <begin position="5"/>
        <end position="60"/>
    </location>
</feature>
<accession>A0A0A0V0K8</accession>
<dbReference type="PANTHER" id="PTHR46558">
    <property type="entry name" value="TRACRIPTIONAL REGULATORY PROTEIN-RELATED-RELATED"/>
    <property type="match status" value="1"/>
</dbReference>
<evidence type="ECO:0000313" key="3">
    <source>
        <dbReference type="EMBL" id="AIW54648.1"/>
    </source>
</evidence>
<sequence>MVNLIKKQRIKNKISQVELANLCKVKQSQISRIETNKELPSAKLIVKLATNLNLCPSDVFSFFYENNKCDFSENDKCNSNKNEKV</sequence>
<dbReference type="AlphaFoldDB" id="A0A0A0V0K8"/>
<geneLocation type="plasmid" evidence="3">
    <name>pKAPB2</name>
</geneLocation>
<dbReference type="PROSITE" id="PS50943">
    <property type="entry name" value="HTH_CROC1"/>
    <property type="match status" value="1"/>
</dbReference>
<protein>
    <submittedName>
        <fullName evidence="5">Putative helix-turn-helix DNA binding protein</fullName>
    </submittedName>
</protein>
<geneLocation type="plasmid" evidence="5">
    <name>pKAPB8</name>
</geneLocation>
<dbReference type="EMBL" id="KJ776579">
    <property type="protein sequence ID" value="AIW54648.1"/>
    <property type="molecule type" value="Genomic_DNA"/>
</dbReference>
<proteinExistence type="predicted"/>
<dbReference type="EMBL" id="KJ776584">
    <property type="protein sequence ID" value="AIW54952.1"/>
    <property type="molecule type" value="Genomic_DNA"/>
</dbReference>
<dbReference type="InterPro" id="IPR001387">
    <property type="entry name" value="Cro/C1-type_HTH"/>
</dbReference>
<evidence type="ECO:0000256" key="1">
    <source>
        <dbReference type="ARBA" id="ARBA00023125"/>
    </source>
</evidence>
<dbReference type="InterPro" id="IPR010982">
    <property type="entry name" value="Lambda_DNA-bd_dom_sf"/>
</dbReference>
<dbReference type="GO" id="GO:0003677">
    <property type="term" value="F:DNA binding"/>
    <property type="evidence" value="ECO:0007669"/>
    <property type="project" value="UniProtKB-KW"/>
</dbReference>
<dbReference type="EMBL" id="KJ776583">
    <property type="protein sequence ID" value="AIW54897.1"/>
    <property type="molecule type" value="Genomic_DNA"/>
</dbReference>
<evidence type="ECO:0000259" key="2">
    <source>
        <dbReference type="PROSITE" id="PS50943"/>
    </source>
</evidence>
<dbReference type="CDD" id="cd00093">
    <property type="entry name" value="HTH_XRE"/>
    <property type="match status" value="1"/>
</dbReference>
<geneLocation type="plasmid" evidence="4">
    <name>pKAPB3</name>
</geneLocation>
<keyword evidence="5" id="KW-0614">Plasmid</keyword>
<keyword evidence="1" id="KW-0238">DNA-binding</keyword>
<evidence type="ECO:0000313" key="4">
    <source>
        <dbReference type="EMBL" id="AIW54897.1"/>
    </source>
</evidence>
<dbReference type="Pfam" id="PF01381">
    <property type="entry name" value="HTH_3"/>
    <property type="match status" value="1"/>
</dbReference>
<dbReference type="Gene3D" id="1.10.260.40">
    <property type="entry name" value="lambda repressor-like DNA-binding domains"/>
    <property type="match status" value="1"/>
</dbReference>
<dbReference type="PANTHER" id="PTHR46558:SF4">
    <property type="entry name" value="DNA-BIDING PHAGE PROTEIN"/>
    <property type="match status" value="1"/>
</dbReference>
<dbReference type="SMART" id="SM00530">
    <property type="entry name" value="HTH_XRE"/>
    <property type="match status" value="1"/>
</dbReference>
<evidence type="ECO:0000313" key="5">
    <source>
        <dbReference type="EMBL" id="AIW54952.1"/>
    </source>
</evidence>
<reference evidence="5" key="1">
    <citation type="journal article" date="2014" name="Genome Biol. Evol.">
        <title>Three classes of plasmid (47-63 kb) carry the type B neurotoxin gene cluster of group II Clostridium botulinum.</title>
        <authorList>
            <person name="Carter A.T."/>
            <person name="Austin J.W."/>
            <person name="Weedmark K.A."/>
            <person name="Corbett C."/>
            <person name="Peck M.W."/>
        </authorList>
    </citation>
    <scope>NUCLEOTIDE SEQUENCE</scope>
    <source>
        <strain evidence="3">KapchunkaB2</strain>
        <strain evidence="4">KapchunkaB3</strain>
        <strain evidence="5">KapchunkaB8</strain>
        <plasmid evidence="3">pKAPB2</plasmid>
        <plasmid evidence="4">pKAPB3</plasmid>
        <plasmid evidence="5">pKAPB8</plasmid>
    </source>
</reference>